<feature type="domain" description="Complex 1 LYR protein" evidence="2">
    <location>
        <begin position="5"/>
        <end position="66"/>
    </location>
</feature>
<name>A0A8S1EVR9_9PELO</name>
<evidence type="ECO:0000259" key="2">
    <source>
        <dbReference type="Pfam" id="PF05347"/>
    </source>
</evidence>
<sequence length="108" mass="13012">MSNRKKVLDLYRQILKLGKNWKAKDESRTALERQEILAEARSKFREFQKETDQIAIGKLIYRAEQRIVQAEHYGIPYERPEYLPPETAYNVHSVKQNFQRMSRKRKTE</sequence>
<organism evidence="3 4">
    <name type="scientific">Caenorhabditis bovis</name>
    <dbReference type="NCBI Taxonomy" id="2654633"/>
    <lineage>
        <taxon>Eukaryota</taxon>
        <taxon>Metazoa</taxon>
        <taxon>Ecdysozoa</taxon>
        <taxon>Nematoda</taxon>
        <taxon>Chromadorea</taxon>
        <taxon>Rhabditida</taxon>
        <taxon>Rhabditina</taxon>
        <taxon>Rhabditomorpha</taxon>
        <taxon>Rhabditoidea</taxon>
        <taxon>Rhabditidae</taxon>
        <taxon>Peloderinae</taxon>
        <taxon>Caenorhabditis</taxon>
    </lineage>
</organism>
<evidence type="ECO:0000313" key="3">
    <source>
        <dbReference type="EMBL" id="CAB3402130.1"/>
    </source>
</evidence>
<proteinExistence type="inferred from homology"/>
<evidence type="ECO:0000313" key="4">
    <source>
        <dbReference type="Proteomes" id="UP000494206"/>
    </source>
</evidence>
<comment type="caution">
    <text evidence="3">The sequence shown here is derived from an EMBL/GenBank/DDBJ whole genome shotgun (WGS) entry which is preliminary data.</text>
</comment>
<protein>
    <recommendedName>
        <fullName evidence="2">Complex 1 LYR protein domain-containing protein</fullName>
    </recommendedName>
</protein>
<dbReference type="CDD" id="cd20261">
    <property type="entry name" value="Complex1_LYR_LYRM1"/>
    <property type="match status" value="1"/>
</dbReference>
<dbReference type="EMBL" id="CADEPM010000003">
    <property type="protein sequence ID" value="CAB3402130.1"/>
    <property type="molecule type" value="Genomic_DNA"/>
</dbReference>
<dbReference type="InterPro" id="IPR008011">
    <property type="entry name" value="Complex1_LYR_dom"/>
</dbReference>
<dbReference type="Pfam" id="PF05347">
    <property type="entry name" value="Complex1_LYR"/>
    <property type="match status" value="1"/>
</dbReference>
<dbReference type="InterPro" id="IPR040330">
    <property type="entry name" value="LYRM1"/>
</dbReference>
<keyword evidence="4" id="KW-1185">Reference proteome</keyword>
<dbReference type="Proteomes" id="UP000494206">
    <property type="component" value="Unassembled WGS sequence"/>
</dbReference>
<dbReference type="OrthoDB" id="275715at2759"/>
<evidence type="ECO:0000256" key="1">
    <source>
        <dbReference type="ARBA" id="ARBA00009508"/>
    </source>
</evidence>
<reference evidence="3 4" key="1">
    <citation type="submission" date="2020-04" db="EMBL/GenBank/DDBJ databases">
        <authorList>
            <person name="Laetsch R D."/>
            <person name="Stevens L."/>
            <person name="Kumar S."/>
            <person name="Blaxter L. M."/>
        </authorList>
    </citation>
    <scope>NUCLEOTIDE SEQUENCE [LARGE SCALE GENOMIC DNA]</scope>
</reference>
<dbReference type="PANTHER" id="PTHR14273">
    <property type="entry name" value="LYR MOTIF-CONTAINING PROTEIN 1"/>
    <property type="match status" value="1"/>
</dbReference>
<dbReference type="InterPro" id="IPR045294">
    <property type="entry name" value="Complex1_LYR_LYRM1"/>
</dbReference>
<comment type="similarity">
    <text evidence="1">Belongs to the complex I LYR family.</text>
</comment>
<dbReference type="GO" id="GO:0005739">
    <property type="term" value="C:mitochondrion"/>
    <property type="evidence" value="ECO:0007669"/>
    <property type="project" value="TreeGrafter"/>
</dbReference>
<dbReference type="PANTHER" id="PTHR14273:SF0">
    <property type="entry name" value="LYR MOTIF-CONTAINING PROTEIN 1"/>
    <property type="match status" value="1"/>
</dbReference>
<accession>A0A8S1EVR9</accession>
<dbReference type="AlphaFoldDB" id="A0A8S1EVR9"/>
<gene>
    <name evidence="3" type="ORF">CBOVIS_LOCUS4787</name>
</gene>